<sequence>MGNLDAFSNFRVIDFLFFWGAFLTLSNGGFLIFFMAPFPPSAPAFFAPLRFAKKSSAQVGARGSVNS</sequence>
<dbReference type="EMBL" id="JSYK01000003">
    <property type="protein sequence ID" value="KIA83059.1"/>
    <property type="molecule type" value="Genomic_DNA"/>
</dbReference>
<keyword evidence="1" id="KW-0812">Transmembrane</keyword>
<organism evidence="2 3">
    <name type="scientific">Kaistella solincola</name>
    <dbReference type="NCBI Taxonomy" id="510955"/>
    <lineage>
        <taxon>Bacteria</taxon>
        <taxon>Pseudomonadati</taxon>
        <taxon>Bacteroidota</taxon>
        <taxon>Flavobacteriia</taxon>
        <taxon>Flavobacteriales</taxon>
        <taxon>Weeksellaceae</taxon>
        <taxon>Chryseobacterium group</taxon>
        <taxon>Kaistella</taxon>
    </lineage>
</organism>
<reference evidence="2 3" key="1">
    <citation type="submission" date="2014-10" db="EMBL/GenBank/DDBJ databases">
        <title>Kaistella solincola genome.</title>
        <authorList>
            <person name="Newman J.D."/>
        </authorList>
    </citation>
    <scope>NUCLEOTIDE SEQUENCE [LARGE SCALE GENOMIC DNA]</scope>
    <source>
        <strain evidence="2 3">DSM 22468</strain>
    </source>
</reference>
<gene>
    <name evidence="2" type="ORF">OA84_05745</name>
</gene>
<accession>A0ABR4ZQT1</accession>
<dbReference type="Proteomes" id="UP000031275">
    <property type="component" value="Unassembled WGS sequence"/>
</dbReference>
<comment type="caution">
    <text evidence="2">The sequence shown here is derived from an EMBL/GenBank/DDBJ whole genome shotgun (WGS) entry which is preliminary data.</text>
</comment>
<keyword evidence="3" id="KW-1185">Reference proteome</keyword>
<name>A0ABR4ZQT1_9FLAO</name>
<protein>
    <submittedName>
        <fullName evidence="2">Uncharacterized protein</fullName>
    </submittedName>
</protein>
<feature type="transmembrane region" description="Helical" evidence="1">
    <location>
        <begin position="12"/>
        <end position="36"/>
    </location>
</feature>
<proteinExistence type="predicted"/>
<evidence type="ECO:0000313" key="3">
    <source>
        <dbReference type="Proteomes" id="UP000031275"/>
    </source>
</evidence>
<keyword evidence="1" id="KW-0472">Membrane</keyword>
<evidence type="ECO:0000313" key="2">
    <source>
        <dbReference type="EMBL" id="KIA83059.1"/>
    </source>
</evidence>
<evidence type="ECO:0000256" key="1">
    <source>
        <dbReference type="SAM" id="Phobius"/>
    </source>
</evidence>
<keyword evidence="1" id="KW-1133">Transmembrane helix</keyword>